<dbReference type="InterPro" id="IPR000120">
    <property type="entry name" value="Amidase"/>
</dbReference>
<dbReference type="AlphaFoldDB" id="A0A1S2NIL0"/>
<protein>
    <submittedName>
        <fullName evidence="3">Allophanate hydrolase</fullName>
        <ecNumber evidence="3">3.5.1.54</ecNumber>
    </submittedName>
</protein>
<evidence type="ECO:0000259" key="2">
    <source>
        <dbReference type="Pfam" id="PF21986"/>
    </source>
</evidence>
<accession>A0A1S2NIL0</accession>
<feature type="domain" description="Amidase" evidence="1">
    <location>
        <begin position="47"/>
        <end position="444"/>
    </location>
</feature>
<proteinExistence type="predicted"/>
<evidence type="ECO:0000259" key="1">
    <source>
        <dbReference type="Pfam" id="PF01425"/>
    </source>
</evidence>
<dbReference type="Pfam" id="PF01425">
    <property type="entry name" value="Amidase"/>
    <property type="match status" value="1"/>
</dbReference>
<dbReference type="InterPro" id="IPR023631">
    <property type="entry name" value="Amidase_dom"/>
</dbReference>
<dbReference type="Proteomes" id="UP000180246">
    <property type="component" value="Unassembled WGS sequence"/>
</dbReference>
<dbReference type="SUPFAM" id="SSF75304">
    <property type="entry name" value="Amidase signature (AS) enzymes"/>
    <property type="match status" value="1"/>
</dbReference>
<dbReference type="Pfam" id="PF21986">
    <property type="entry name" value="AH_C"/>
    <property type="match status" value="1"/>
</dbReference>
<dbReference type="PANTHER" id="PTHR11895">
    <property type="entry name" value="TRANSAMIDASE"/>
    <property type="match status" value="1"/>
</dbReference>
<dbReference type="InterPro" id="IPR053844">
    <property type="entry name" value="AH_C"/>
</dbReference>
<keyword evidence="3" id="KW-0378">Hydrolase</keyword>
<dbReference type="Gene3D" id="1.20.58.1700">
    <property type="match status" value="1"/>
</dbReference>
<reference evidence="3 4" key="1">
    <citation type="submission" date="2014-10" db="EMBL/GenBank/DDBJ databases">
        <authorList>
            <person name="Seo M.-J."/>
            <person name="Seok Y.J."/>
            <person name="Cha I.-T."/>
        </authorList>
    </citation>
    <scope>NUCLEOTIDE SEQUENCE [LARGE SCALE GENOMIC DNA]</scope>
    <source>
        <strain evidence="3 4">NEU</strain>
    </source>
</reference>
<feature type="domain" description="Allophanate hydrolase C-terminal" evidence="2">
    <location>
        <begin position="480"/>
        <end position="601"/>
    </location>
</feature>
<dbReference type="PANTHER" id="PTHR11895:SF169">
    <property type="entry name" value="GLUTAMYL-TRNA(GLN) AMIDOTRANSFERASE"/>
    <property type="match status" value="1"/>
</dbReference>
<dbReference type="GO" id="GO:0004039">
    <property type="term" value="F:allophanate hydrolase activity"/>
    <property type="evidence" value="ECO:0007669"/>
    <property type="project" value="UniProtKB-EC"/>
</dbReference>
<evidence type="ECO:0000313" key="4">
    <source>
        <dbReference type="Proteomes" id="UP000180246"/>
    </source>
</evidence>
<dbReference type="Gene3D" id="3.90.1300.10">
    <property type="entry name" value="Amidase signature (AS) domain"/>
    <property type="match status" value="1"/>
</dbReference>
<dbReference type="EMBL" id="JRYB01000001">
    <property type="protein sequence ID" value="OIJ44252.1"/>
    <property type="molecule type" value="Genomic_DNA"/>
</dbReference>
<dbReference type="InterPro" id="IPR014085">
    <property type="entry name" value="Allophanate_hydrolase"/>
</dbReference>
<dbReference type="Gene3D" id="3.10.490.10">
    <property type="entry name" value="Gamma-glutamyl cyclotransferase-like"/>
    <property type="match status" value="1"/>
</dbReference>
<dbReference type="NCBIfam" id="NF006043">
    <property type="entry name" value="PRK08186.1"/>
    <property type="match status" value="1"/>
</dbReference>
<comment type="caution">
    <text evidence="3">The sequence shown here is derived from an EMBL/GenBank/DDBJ whole genome shotgun (WGS) entry which is preliminary data.</text>
</comment>
<name>A0A1S2NIL0_9BURK</name>
<dbReference type="InterPro" id="IPR036928">
    <property type="entry name" value="AS_sf"/>
</dbReference>
<gene>
    <name evidence="3" type="primary">atzF</name>
    <name evidence="3" type="ORF">LO55_3297</name>
</gene>
<dbReference type="NCBIfam" id="TIGR02713">
    <property type="entry name" value="allophanate_hyd"/>
    <property type="match status" value="1"/>
</dbReference>
<dbReference type="RefSeq" id="WP_071362265.1">
    <property type="nucleotide sequence ID" value="NZ_JRYB01000001.1"/>
</dbReference>
<organism evidence="3 4">
    <name type="scientific">Massilia timonae</name>
    <dbReference type="NCBI Taxonomy" id="47229"/>
    <lineage>
        <taxon>Bacteria</taxon>
        <taxon>Pseudomonadati</taxon>
        <taxon>Pseudomonadota</taxon>
        <taxon>Betaproteobacteria</taxon>
        <taxon>Burkholderiales</taxon>
        <taxon>Oxalobacteraceae</taxon>
        <taxon>Telluria group</taxon>
        <taxon>Massilia</taxon>
    </lineage>
</organism>
<evidence type="ECO:0000313" key="3">
    <source>
        <dbReference type="EMBL" id="OIJ44252.1"/>
    </source>
</evidence>
<dbReference type="EC" id="3.5.1.54" evidence="3"/>
<sequence length="612" mass="64087">MDKHPSAPPLSTAFWTLADWAAAYRNGAEPAALLAPLVAALDDADPAWITRLDHAALAARLERLAQQREAAGDDSLALYGVPFAVKDNIDVAGLPTTCACPDFAHLPEASAAVIERLEAAGAVVIGKTNLDQFATGLVGTRSPHGAVPNAFDPAYISGGSSSGSASVVARGLVPFALGTDTAGSGRVPAGHNNLVGLKPTRGLVSTRGLVPACRTLDCITVLALGVDDAAAALRVMAGYDADDPYSRRAPPRPAAWPARPVLGVPLDPDWFGDSLARQAHEDALRRLEADGVELKPVDFSPLFETAALLYEGPWVGERYAAIESLMRDHPESVHPTVRAIVARATGFSAVDAYQAEYRRMALARQADALMAGLDGLVVPTAPTIPTIADVLADPVALNSRMGVYTNFVNLLDWSAIAVPAGMRADGLPAGLTLIAPGWHEARLLEFGRRWQAASPWLRGASQRPLPLPAAPAPSLEGQVVVAVVGAHLSGMPLNWQLAERGAVLLETAHTSPAYRLYALPGTIPPKPGLVRTGDGAPIALELWAMPVERFGSFVASIPAPLGIGTLELANGRSVQGFVCEAWATAGAEDITALGGWRAYIARRSPADHPPPP</sequence>